<name>A0A7J6PSA8_PEROL</name>
<protein>
    <submittedName>
        <fullName evidence="1">Uncharacterized protein</fullName>
    </submittedName>
</protein>
<dbReference type="Proteomes" id="UP000574390">
    <property type="component" value="Unassembled WGS sequence"/>
</dbReference>
<dbReference type="AlphaFoldDB" id="A0A7J6PSA8"/>
<sequence length="149" mass="16974">YTNERTVSDVWIDGKRVVKGAQVLTMARPDVNQMEQFRRRLIKFKKEEASYDGPKLDTPEAQLAGLGRWELVRQLSVLLRGVEDADVALAAAASNELPAKRKQIHSERLATAWRKQYKALSSEERDFSDVDSDYEDRFPVKGNACDSCR</sequence>
<comment type="caution">
    <text evidence="1">The sequence shown here is derived from an EMBL/GenBank/DDBJ whole genome shotgun (WGS) entry which is preliminary data.</text>
</comment>
<proteinExistence type="predicted"/>
<gene>
    <name evidence="1" type="ORF">FOZ62_006980</name>
</gene>
<organism evidence="1 2">
    <name type="scientific">Perkinsus olseni</name>
    <name type="common">Perkinsus atlanticus</name>
    <dbReference type="NCBI Taxonomy" id="32597"/>
    <lineage>
        <taxon>Eukaryota</taxon>
        <taxon>Sar</taxon>
        <taxon>Alveolata</taxon>
        <taxon>Perkinsozoa</taxon>
        <taxon>Perkinsea</taxon>
        <taxon>Perkinsida</taxon>
        <taxon>Perkinsidae</taxon>
        <taxon>Perkinsus</taxon>
    </lineage>
</organism>
<dbReference type="EMBL" id="JABANM010034853">
    <property type="protein sequence ID" value="KAF4698955.1"/>
    <property type="molecule type" value="Genomic_DNA"/>
</dbReference>
<reference evidence="1 2" key="1">
    <citation type="submission" date="2020-04" db="EMBL/GenBank/DDBJ databases">
        <title>Perkinsus olseni comparative genomics.</title>
        <authorList>
            <person name="Bogema D.R."/>
        </authorList>
    </citation>
    <scope>NUCLEOTIDE SEQUENCE [LARGE SCALE GENOMIC DNA]</scope>
    <source>
        <strain evidence="1">ATCC PRA-205</strain>
    </source>
</reference>
<evidence type="ECO:0000313" key="2">
    <source>
        <dbReference type="Proteomes" id="UP000574390"/>
    </source>
</evidence>
<accession>A0A7J6PSA8</accession>
<feature type="non-terminal residue" evidence="1">
    <location>
        <position position="149"/>
    </location>
</feature>
<evidence type="ECO:0000313" key="1">
    <source>
        <dbReference type="EMBL" id="KAF4698955.1"/>
    </source>
</evidence>